<evidence type="ECO:0000259" key="8">
    <source>
        <dbReference type="Pfam" id="PF23925"/>
    </source>
</evidence>
<keyword evidence="4" id="KW-0963">Cytoplasm</keyword>
<accession>A0A3Q0JDX8</accession>
<feature type="domain" description="ELP1 first N-terminal beta-propeller" evidence="6">
    <location>
        <begin position="75"/>
        <end position="407"/>
    </location>
</feature>
<dbReference type="UniPathway" id="UPA00988"/>
<dbReference type="Pfam" id="PF23797">
    <property type="entry name" value="Beta-prop_ELP1_2nd"/>
    <property type="match status" value="1"/>
</dbReference>
<dbReference type="GeneID" id="103519354"/>
<comment type="subcellular location">
    <subcellularLocation>
        <location evidence="1">Cytoplasm</location>
    </subcellularLocation>
</comment>
<dbReference type="InterPro" id="IPR056167">
    <property type="entry name" value="A-sol_ELP1"/>
</dbReference>
<protein>
    <submittedName>
        <fullName evidence="10">Elongator complex protein 1</fullName>
    </submittedName>
</protein>
<dbReference type="SUPFAM" id="SSF69322">
    <property type="entry name" value="Tricorn protease domain 2"/>
    <property type="match status" value="1"/>
</dbReference>
<evidence type="ECO:0000256" key="4">
    <source>
        <dbReference type="ARBA" id="ARBA00022490"/>
    </source>
</evidence>
<keyword evidence="9" id="KW-1185">Reference proteome</keyword>
<dbReference type="AlphaFoldDB" id="A0A3Q0JDX8"/>
<dbReference type="RefSeq" id="XP_026686697.1">
    <property type="nucleotide sequence ID" value="XM_026830896.1"/>
</dbReference>
<dbReference type="GO" id="GO:0000049">
    <property type="term" value="F:tRNA binding"/>
    <property type="evidence" value="ECO:0007669"/>
    <property type="project" value="TreeGrafter"/>
</dbReference>
<gene>
    <name evidence="10" type="primary">LOC103519354</name>
</gene>
<evidence type="ECO:0000256" key="2">
    <source>
        <dbReference type="ARBA" id="ARBA00005043"/>
    </source>
</evidence>
<dbReference type="InterPro" id="IPR056165">
    <property type="entry name" value="Beta-prop_ELP1_2nd"/>
</dbReference>
<proteinExistence type="inferred from homology"/>
<dbReference type="STRING" id="121845.A0A3Q0JDX8"/>
<keyword evidence="5" id="KW-0819">tRNA processing</keyword>
<reference evidence="10" key="1">
    <citation type="submission" date="2025-08" db="UniProtKB">
        <authorList>
            <consortium name="RefSeq"/>
        </authorList>
    </citation>
    <scope>IDENTIFICATION</scope>
</reference>
<dbReference type="GO" id="GO:0002926">
    <property type="term" value="P:tRNA wobble base 5-methoxycarbonylmethyl-2-thiouridinylation"/>
    <property type="evidence" value="ECO:0007669"/>
    <property type="project" value="TreeGrafter"/>
</dbReference>
<dbReference type="Pfam" id="PF04762">
    <property type="entry name" value="Beta-prop_ELP1_1st"/>
    <property type="match status" value="1"/>
</dbReference>
<dbReference type="Pfam" id="PF23925">
    <property type="entry name" value="A-sol_ELP1"/>
    <property type="match status" value="1"/>
</dbReference>
<dbReference type="GO" id="GO:0005829">
    <property type="term" value="C:cytosol"/>
    <property type="evidence" value="ECO:0007669"/>
    <property type="project" value="TreeGrafter"/>
</dbReference>
<dbReference type="KEGG" id="dci:103519354"/>
<dbReference type="InterPro" id="IPR056164">
    <property type="entry name" value="Beta-prop_ELP1_1st"/>
</dbReference>
<dbReference type="InterPro" id="IPR006849">
    <property type="entry name" value="Elp1"/>
</dbReference>
<evidence type="ECO:0000259" key="7">
    <source>
        <dbReference type="Pfam" id="PF23797"/>
    </source>
</evidence>
<organism evidence="9 10">
    <name type="scientific">Diaphorina citri</name>
    <name type="common">Asian citrus psyllid</name>
    <dbReference type="NCBI Taxonomy" id="121845"/>
    <lineage>
        <taxon>Eukaryota</taxon>
        <taxon>Metazoa</taxon>
        <taxon>Ecdysozoa</taxon>
        <taxon>Arthropoda</taxon>
        <taxon>Hexapoda</taxon>
        <taxon>Insecta</taxon>
        <taxon>Pterygota</taxon>
        <taxon>Neoptera</taxon>
        <taxon>Paraneoptera</taxon>
        <taxon>Hemiptera</taxon>
        <taxon>Sternorrhyncha</taxon>
        <taxon>Psylloidea</taxon>
        <taxon>Psyllidae</taxon>
        <taxon>Diaphorininae</taxon>
        <taxon>Diaphorina</taxon>
    </lineage>
</organism>
<evidence type="ECO:0000313" key="10">
    <source>
        <dbReference type="RefSeq" id="XP_026686697.1"/>
    </source>
</evidence>
<evidence type="ECO:0000313" key="9">
    <source>
        <dbReference type="Proteomes" id="UP000079169"/>
    </source>
</evidence>
<dbReference type="Proteomes" id="UP000079169">
    <property type="component" value="Unplaced"/>
</dbReference>
<dbReference type="PaxDb" id="121845-A0A3Q0JDX8"/>
<evidence type="ECO:0000256" key="3">
    <source>
        <dbReference type="ARBA" id="ARBA00006086"/>
    </source>
</evidence>
<name>A0A3Q0JDX8_DIACI</name>
<comment type="pathway">
    <text evidence="2">tRNA modification; 5-methoxycarbonylmethyl-2-thiouridine-tRNA biosynthesis.</text>
</comment>
<evidence type="ECO:0000256" key="5">
    <source>
        <dbReference type="ARBA" id="ARBA00022694"/>
    </source>
</evidence>
<evidence type="ECO:0000256" key="1">
    <source>
        <dbReference type="ARBA" id="ARBA00004496"/>
    </source>
</evidence>
<feature type="domain" description="ELP1 alpha-solenoid" evidence="8">
    <location>
        <begin position="730"/>
        <end position="813"/>
    </location>
</feature>
<sequence length="859" mass="97797">MKNLSIFDQKDTALPFHSVPIEQNENNIVKFLLLDNGKIFLYDNNHLYLYKDHKLECWYETHFKIDQIFSDEGAMKNLSIFDQKDTALPFHSVPIEQNENNNVKFLLLDNGKIFLYDNNHLYHYKDHKLECWYETHFKIDQIFSDELLNVFYIISDQHIRSISYENDTKCYDTDLWALQENIDVEPDDEIITAALSPDKEHLILLTKSCLVITLSINFTLISQQDVLSTSERGEKESVNVGWGKVETQFHGSAKNAAQSSAAAEHVDTGPPSLVWCHDSQLFAINYFNPEINSRMIKVFKVYGGECSLQYTSKPIAGLESLLLWRPHVMTHLVSTQRLPNKYVLIFIEKNTETKDVFELKNVDKVKGLQWNSDGTILAVLTEDRQVLMYTNSNWHWYLKQDLRFTSPLQLEWSSASQCSILHNSILHTYKWRWVVDAAQGVVSVIDGAEVLVTDFSQSFIPPPMCLERVQSPVTGQSVNRVLRFADSGDLLVVTAGGSVHRLNPQSETLTIMTTNSESRKMNVWNEESLVCVDNRGNLCAVDMKGQVENLFTPPSRIVSVDVKSSTELILQLENLDVLLYSRKFPTSPEPNTNALEANSQKSPMFAEPNTTALESNPSSHEVVFRLPELCTHLSYGAGHYLSLSANHKLYDNGELAASDVSSFVVHRDWLLLTTLTHRLVLYRLVPGRQIEDGHGLSRRLERGGTLVTVTPSCQVVLQMPRGNLETVTPRGLILDLLSDLLTRKQYGEAFVQMRKHRIDLNLLVDFYPPDYSMLVEQVQDPAWLSCFIADLKPDDVTKLDACYAEYYTKVVQPPKSGCDTVHFAYSVIMLHHSTMVHASVTGVQYDRALDMRPTFLLIA</sequence>
<dbReference type="PANTHER" id="PTHR12747:SF0">
    <property type="entry name" value="ELONGATOR COMPLEX PROTEIN 1"/>
    <property type="match status" value="1"/>
</dbReference>
<dbReference type="GO" id="GO:0033588">
    <property type="term" value="C:elongator holoenzyme complex"/>
    <property type="evidence" value="ECO:0007669"/>
    <property type="project" value="InterPro"/>
</dbReference>
<evidence type="ECO:0000259" key="6">
    <source>
        <dbReference type="Pfam" id="PF04762"/>
    </source>
</evidence>
<dbReference type="PANTHER" id="PTHR12747">
    <property type="entry name" value="ELONGATOR COMPLEX PROTEIN 1"/>
    <property type="match status" value="1"/>
</dbReference>
<comment type="similarity">
    <text evidence="3">Belongs to the ELP1/IKA1 family.</text>
</comment>
<feature type="domain" description="ELP1 N-terminal second beta-propeller" evidence="7">
    <location>
        <begin position="444"/>
        <end position="707"/>
    </location>
</feature>